<feature type="transmembrane region" description="Helical" evidence="6">
    <location>
        <begin position="213"/>
        <end position="230"/>
    </location>
</feature>
<evidence type="ECO:0000256" key="3">
    <source>
        <dbReference type="ARBA" id="ARBA00022692"/>
    </source>
</evidence>
<feature type="coiled-coil region" evidence="7">
    <location>
        <begin position="112"/>
        <end position="139"/>
    </location>
</feature>
<dbReference type="PANTHER" id="PTHR12608">
    <property type="entry name" value="TRANSMEMBRANE PROTEIN HTP-1 RELATED"/>
    <property type="match status" value="1"/>
</dbReference>
<comment type="similarity">
    <text evidence="2 6">Belongs to the GDT1 family.</text>
</comment>
<dbReference type="AlphaFoldDB" id="Q3MFE5"/>
<feature type="transmembrane region" description="Helical" evidence="6">
    <location>
        <begin position="60"/>
        <end position="78"/>
    </location>
</feature>
<dbReference type="Pfam" id="PF01169">
    <property type="entry name" value="GDT1"/>
    <property type="match status" value="2"/>
</dbReference>
<dbReference type="GO" id="GO:0046873">
    <property type="term" value="F:metal ion transmembrane transporter activity"/>
    <property type="evidence" value="ECO:0007669"/>
    <property type="project" value="InterPro"/>
</dbReference>
<keyword evidence="3 6" id="KW-0812">Transmembrane</keyword>
<evidence type="ECO:0000256" key="4">
    <source>
        <dbReference type="ARBA" id="ARBA00022989"/>
    </source>
</evidence>
<feature type="transmembrane region" description="Helical" evidence="6">
    <location>
        <begin position="145"/>
        <end position="162"/>
    </location>
</feature>
<dbReference type="Proteomes" id="UP000002533">
    <property type="component" value="Chromosome"/>
</dbReference>
<feature type="transmembrane region" description="Helical" evidence="6">
    <location>
        <begin position="168"/>
        <end position="201"/>
    </location>
</feature>
<reference evidence="9" key="1">
    <citation type="journal article" date="2014" name="Stand. Genomic Sci.">
        <title>Complete genome sequence of Anabaena variabilis ATCC 29413.</title>
        <authorList>
            <person name="Thiel T."/>
            <person name="Pratte B.S."/>
            <person name="Zhong J."/>
            <person name="Goodwin L."/>
            <person name="Copeland A."/>
            <person name="Lucas S."/>
            <person name="Han C."/>
            <person name="Pitluck S."/>
            <person name="Land M.L."/>
            <person name="Kyrpides N.C."/>
            <person name="Woyke T."/>
        </authorList>
    </citation>
    <scope>NUCLEOTIDE SEQUENCE [LARGE SCALE GENOMIC DNA]</scope>
    <source>
        <strain evidence="9">ATCC 29413 / PCC 7937</strain>
    </source>
</reference>
<dbReference type="PROSITE" id="PS01214">
    <property type="entry name" value="UPF0016"/>
    <property type="match status" value="1"/>
</dbReference>
<evidence type="ECO:0000256" key="6">
    <source>
        <dbReference type="RuleBase" id="RU365102"/>
    </source>
</evidence>
<evidence type="ECO:0000256" key="1">
    <source>
        <dbReference type="ARBA" id="ARBA00004141"/>
    </source>
</evidence>
<comment type="subcellular location">
    <subcellularLocation>
        <location evidence="1 6">Membrane</location>
        <topology evidence="1 6">Multi-pass membrane protein</topology>
    </subcellularLocation>
</comment>
<accession>Q3MFE5</accession>
<dbReference type="InterPro" id="IPR049555">
    <property type="entry name" value="GDT1-like_CS"/>
</dbReference>
<dbReference type="eggNOG" id="COG2119">
    <property type="taxonomic scope" value="Bacteria"/>
</dbReference>
<dbReference type="GO" id="GO:0016020">
    <property type="term" value="C:membrane"/>
    <property type="evidence" value="ECO:0007669"/>
    <property type="project" value="UniProtKB-SubCell"/>
</dbReference>
<dbReference type="EMBL" id="CP000117">
    <property type="protein sequence ID" value="ABA20291.1"/>
    <property type="molecule type" value="Genomic_DNA"/>
</dbReference>
<protein>
    <recommendedName>
        <fullName evidence="6">GDT1 family protein</fullName>
    </recommendedName>
</protein>
<name>Q3MFE5_TRIV2</name>
<dbReference type="STRING" id="240292.Ava_0667"/>
<organism evidence="8 9">
    <name type="scientific">Trichormus variabilis (strain ATCC 29413 / PCC 7937)</name>
    <name type="common">Anabaena variabilis</name>
    <dbReference type="NCBI Taxonomy" id="240292"/>
    <lineage>
        <taxon>Bacteria</taxon>
        <taxon>Bacillati</taxon>
        <taxon>Cyanobacteriota</taxon>
        <taxon>Cyanophyceae</taxon>
        <taxon>Nostocales</taxon>
        <taxon>Nostocaceae</taxon>
        <taxon>Trichormus</taxon>
    </lineage>
</organism>
<feature type="transmembrane region" description="Helical" evidence="6">
    <location>
        <begin position="90"/>
        <end position="108"/>
    </location>
</feature>
<dbReference type="HOGENOM" id="CLU_040186_1_2_3"/>
<dbReference type="GO" id="GO:0006816">
    <property type="term" value="P:calcium ion transport"/>
    <property type="evidence" value="ECO:0007669"/>
    <property type="project" value="UniProtKB-ARBA"/>
</dbReference>
<evidence type="ECO:0000256" key="7">
    <source>
        <dbReference type="SAM" id="Coils"/>
    </source>
</evidence>
<gene>
    <name evidence="8" type="ordered locus">Ava_0667</name>
</gene>
<evidence type="ECO:0000313" key="9">
    <source>
        <dbReference type="Proteomes" id="UP000002533"/>
    </source>
</evidence>
<feature type="transmembrane region" description="Helical" evidence="6">
    <location>
        <begin position="25"/>
        <end position="53"/>
    </location>
</feature>
<keyword evidence="4 6" id="KW-1133">Transmembrane helix</keyword>
<proteinExistence type="inferred from homology"/>
<keyword evidence="7" id="KW-0175">Coiled coil</keyword>
<dbReference type="InterPro" id="IPR001727">
    <property type="entry name" value="GDT1-like"/>
</dbReference>
<evidence type="ECO:0000256" key="5">
    <source>
        <dbReference type="ARBA" id="ARBA00023136"/>
    </source>
</evidence>
<evidence type="ECO:0000313" key="8">
    <source>
        <dbReference type="EMBL" id="ABA20291.1"/>
    </source>
</evidence>
<keyword evidence="5 6" id="KW-0472">Membrane</keyword>
<dbReference type="KEGG" id="ava:Ava_0667"/>
<evidence type="ECO:0000256" key="2">
    <source>
        <dbReference type="ARBA" id="ARBA00009190"/>
    </source>
</evidence>
<dbReference type="PANTHER" id="PTHR12608:SF1">
    <property type="entry name" value="TRANSMEMBRANE PROTEIN 165"/>
    <property type="match status" value="1"/>
</dbReference>
<sequence>MWLGGVFWHSSSFTSVNVFQELERVLTAFTAGLLLITVSELGDKTFFIAMILAMHHSRRWVFTGVVGALAAMTILSVLFGKAASLLPPVYIYYAEITLFIAFGLKLLYDASKMSAAADKAEVMEEMEEAKAAVEKADLQLPKQKTPLSIILEAFVLTFMAEWGDRTQIATIALAAGNNIIGVTIGAILGHAICAAIAVIGGKMIAGKISERQLTFAGGCLFLIFGIVAAIEGV</sequence>